<dbReference type="Pfam" id="PF17919">
    <property type="entry name" value="RT_RNaseH_2"/>
    <property type="match status" value="1"/>
</dbReference>
<keyword evidence="4" id="KW-1185">Reference proteome</keyword>
<gene>
    <name evidence="3" type="ORF">KIW84_021518</name>
</gene>
<dbReference type="Proteomes" id="UP001058974">
    <property type="component" value="Chromosome 2"/>
</dbReference>
<dbReference type="InterPro" id="IPR041577">
    <property type="entry name" value="RT_RNaseH_2"/>
</dbReference>
<dbReference type="InterPro" id="IPR050951">
    <property type="entry name" value="Retrovirus_Pol_polyprotein"/>
</dbReference>
<dbReference type="EMBL" id="JAMSHJ010000002">
    <property type="protein sequence ID" value="KAI5434724.1"/>
    <property type="molecule type" value="Genomic_DNA"/>
</dbReference>
<dbReference type="Gene3D" id="3.10.20.370">
    <property type="match status" value="1"/>
</dbReference>
<evidence type="ECO:0000259" key="2">
    <source>
        <dbReference type="Pfam" id="PF17919"/>
    </source>
</evidence>
<reference evidence="3 4" key="1">
    <citation type="journal article" date="2022" name="Nat. Genet.">
        <title>Improved pea reference genome and pan-genome highlight genomic features and evolutionary characteristics.</title>
        <authorList>
            <person name="Yang T."/>
            <person name="Liu R."/>
            <person name="Luo Y."/>
            <person name="Hu S."/>
            <person name="Wang D."/>
            <person name="Wang C."/>
            <person name="Pandey M.K."/>
            <person name="Ge S."/>
            <person name="Xu Q."/>
            <person name="Li N."/>
            <person name="Li G."/>
            <person name="Huang Y."/>
            <person name="Saxena R.K."/>
            <person name="Ji Y."/>
            <person name="Li M."/>
            <person name="Yan X."/>
            <person name="He Y."/>
            <person name="Liu Y."/>
            <person name="Wang X."/>
            <person name="Xiang C."/>
            <person name="Varshney R.K."/>
            <person name="Ding H."/>
            <person name="Gao S."/>
            <person name="Zong X."/>
        </authorList>
    </citation>
    <scope>NUCLEOTIDE SEQUENCE [LARGE SCALE GENOMIC DNA]</scope>
    <source>
        <strain evidence="3 4">cv. Zhongwan 6</strain>
    </source>
</reference>
<dbReference type="Gene3D" id="3.30.70.270">
    <property type="match status" value="1"/>
</dbReference>
<feature type="domain" description="Reverse transcriptase/retrotransposon-derived protein RNase H-like" evidence="2">
    <location>
        <begin position="61"/>
        <end position="148"/>
    </location>
</feature>
<dbReference type="Gene3D" id="1.10.340.70">
    <property type="match status" value="1"/>
</dbReference>
<dbReference type="InterPro" id="IPR043128">
    <property type="entry name" value="Rev_trsase/Diguanyl_cyclase"/>
</dbReference>
<name>A0A9D5BA11_PEA</name>
<dbReference type="PANTHER" id="PTHR37984">
    <property type="entry name" value="PROTEIN CBG26694"/>
    <property type="match status" value="1"/>
</dbReference>
<organism evidence="3 4">
    <name type="scientific">Pisum sativum</name>
    <name type="common">Garden pea</name>
    <name type="synonym">Lathyrus oleraceus</name>
    <dbReference type="NCBI Taxonomy" id="3888"/>
    <lineage>
        <taxon>Eukaryota</taxon>
        <taxon>Viridiplantae</taxon>
        <taxon>Streptophyta</taxon>
        <taxon>Embryophyta</taxon>
        <taxon>Tracheophyta</taxon>
        <taxon>Spermatophyta</taxon>
        <taxon>Magnoliopsida</taxon>
        <taxon>eudicotyledons</taxon>
        <taxon>Gunneridae</taxon>
        <taxon>Pentapetalae</taxon>
        <taxon>rosids</taxon>
        <taxon>fabids</taxon>
        <taxon>Fabales</taxon>
        <taxon>Fabaceae</taxon>
        <taxon>Papilionoideae</taxon>
        <taxon>50 kb inversion clade</taxon>
        <taxon>NPAAA clade</taxon>
        <taxon>Hologalegina</taxon>
        <taxon>IRL clade</taxon>
        <taxon>Fabeae</taxon>
        <taxon>Lathyrus</taxon>
    </lineage>
</organism>
<proteinExistence type="predicted"/>
<dbReference type="PANTHER" id="PTHR37984:SF5">
    <property type="entry name" value="PROTEIN NYNRIN-LIKE"/>
    <property type="match status" value="1"/>
</dbReference>
<evidence type="ECO:0000256" key="1">
    <source>
        <dbReference type="ARBA" id="ARBA00023268"/>
    </source>
</evidence>
<dbReference type="GO" id="GO:0003824">
    <property type="term" value="F:catalytic activity"/>
    <property type="evidence" value="ECO:0007669"/>
    <property type="project" value="UniProtKB-KW"/>
</dbReference>
<dbReference type="AlphaFoldDB" id="A0A9D5BA11"/>
<comment type="caution">
    <text evidence="3">The sequence shown here is derived from an EMBL/GenBank/DDBJ whole genome shotgun (WGS) entry which is preliminary data.</text>
</comment>
<evidence type="ECO:0000313" key="4">
    <source>
        <dbReference type="Proteomes" id="UP001058974"/>
    </source>
</evidence>
<dbReference type="CDD" id="cd09274">
    <property type="entry name" value="RNase_HI_RT_Ty3"/>
    <property type="match status" value="1"/>
</dbReference>
<protein>
    <recommendedName>
        <fullName evidence="2">Reverse transcriptase/retrotransposon-derived protein RNase H-like domain-containing protein</fullName>
    </recommendedName>
</protein>
<accession>A0A9D5BA11</accession>
<dbReference type="Gramene" id="Psat02G0151800-T1">
    <property type="protein sequence ID" value="KAI5434724.1"/>
    <property type="gene ID" value="KIW84_021518"/>
</dbReference>
<dbReference type="SUPFAM" id="SSF56672">
    <property type="entry name" value="DNA/RNA polymerases"/>
    <property type="match status" value="1"/>
</dbReference>
<dbReference type="InterPro" id="IPR043502">
    <property type="entry name" value="DNA/RNA_pol_sf"/>
</dbReference>
<evidence type="ECO:0000313" key="3">
    <source>
        <dbReference type="EMBL" id="KAI5434724.1"/>
    </source>
</evidence>
<keyword evidence="1" id="KW-0511">Multifunctional enzyme</keyword>
<sequence>MKPTKCSFCQSQIAYLGHIVSEGTVAPDPLKIQGVVDWPTHKSVKSLRGFLGLSGFYRKFAFDKLKVALATAPVLVLPDFSLPFTVQTDASGYAMGAVLLQNEHPIAYFSKLFCPRLSKALTYIRELHAITCAVKRWRQYLLGHYFIIQTNHRSLKKLLTQVIQTPEQQFYLYKLLGYHYDIQYKPGKTNTVADALSRCQEPHVAELNVLSTPQFLFIDDLRKELSSDVDYQTKCQQVAVDPSLAPNYTISNGLLLHKGRIWIPSTSRFKAMLLKEFHETPIGGHAGVVKTLKRLSANFC</sequence>